<feature type="domain" description="C2H2-type" evidence="10">
    <location>
        <begin position="303"/>
        <end position="330"/>
    </location>
</feature>
<dbReference type="PROSITE" id="PS51915">
    <property type="entry name" value="ZAD"/>
    <property type="match status" value="1"/>
</dbReference>
<dbReference type="FunFam" id="3.30.160.60:FF:000145">
    <property type="entry name" value="Zinc finger protein 574"/>
    <property type="match status" value="1"/>
</dbReference>
<keyword evidence="3" id="KW-0677">Repeat</keyword>
<dbReference type="InterPro" id="IPR012934">
    <property type="entry name" value="Znf_AD"/>
</dbReference>
<feature type="binding site" evidence="8">
    <location>
        <position position="19"/>
    </location>
    <ligand>
        <name>Zn(2+)</name>
        <dbReference type="ChEBI" id="CHEBI:29105"/>
    </ligand>
</feature>
<evidence type="ECO:0000256" key="7">
    <source>
        <dbReference type="PROSITE-ProRule" id="PRU00042"/>
    </source>
</evidence>
<dbReference type="GO" id="GO:0008270">
    <property type="term" value="F:zinc ion binding"/>
    <property type="evidence" value="ECO:0007669"/>
    <property type="project" value="UniProtKB-UniRule"/>
</dbReference>
<name>A0AAN7QJL4_9COLE</name>
<dbReference type="Gene3D" id="3.30.160.60">
    <property type="entry name" value="Classic Zinc Finger"/>
    <property type="match status" value="8"/>
</dbReference>
<dbReference type="Pfam" id="PF00096">
    <property type="entry name" value="zf-C2H2"/>
    <property type="match status" value="7"/>
</dbReference>
<dbReference type="InterPro" id="IPR050331">
    <property type="entry name" value="Zinc_finger"/>
</dbReference>
<dbReference type="PANTHER" id="PTHR16515">
    <property type="entry name" value="PR DOMAIN ZINC FINGER PROTEIN"/>
    <property type="match status" value="1"/>
</dbReference>
<dbReference type="AlphaFoldDB" id="A0AAN7QJL4"/>
<feature type="domain" description="C2H2-type" evidence="10">
    <location>
        <begin position="423"/>
        <end position="446"/>
    </location>
</feature>
<feature type="domain" description="C2H2-type" evidence="10">
    <location>
        <begin position="478"/>
        <end position="505"/>
    </location>
</feature>
<evidence type="ECO:0000313" key="12">
    <source>
        <dbReference type="EMBL" id="KAK4881163.1"/>
    </source>
</evidence>
<evidence type="ECO:0000256" key="4">
    <source>
        <dbReference type="ARBA" id="ARBA00022771"/>
    </source>
</evidence>
<dbReference type="SMART" id="SM00355">
    <property type="entry name" value="ZnF_C2H2"/>
    <property type="match status" value="10"/>
</dbReference>
<keyword evidence="6" id="KW-0539">Nucleus</keyword>
<dbReference type="InterPro" id="IPR036236">
    <property type="entry name" value="Znf_C2H2_sf"/>
</dbReference>
<evidence type="ECO:0000256" key="5">
    <source>
        <dbReference type="ARBA" id="ARBA00022833"/>
    </source>
</evidence>
<dbReference type="FunFam" id="3.30.160.60:FF:000100">
    <property type="entry name" value="Zinc finger 45-like"/>
    <property type="match status" value="1"/>
</dbReference>
<feature type="domain" description="C2H2-type" evidence="10">
    <location>
        <begin position="359"/>
        <end position="386"/>
    </location>
</feature>
<evidence type="ECO:0000313" key="13">
    <source>
        <dbReference type="Proteomes" id="UP001353858"/>
    </source>
</evidence>
<dbReference type="PROSITE" id="PS00028">
    <property type="entry name" value="ZINC_FINGER_C2H2_1"/>
    <property type="match status" value="10"/>
</dbReference>
<feature type="domain" description="ZAD" evidence="11">
    <location>
        <begin position="14"/>
        <end position="90"/>
    </location>
</feature>
<proteinExistence type="predicted"/>
<keyword evidence="5 8" id="KW-0862">Zinc</keyword>
<organism evidence="12 13">
    <name type="scientific">Aquatica leii</name>
    <dbReference type="NCBI Taxonomy" id="1421715"/>
    <lineage>
        <taxon>Eukaryota</taxon>
        <taxon>Metazoa</taxon>
        <taxon>Ecdysozoa</taxon>
        <taxon>Arthropoda</taxon>
        <taxon>Hexapoda</taxon>
        <taxon>Insecta</taxon>
        <taxon>Pterygota</taxon>
        <taxon>Neoptera</taxon>
        <taxon>Endopterygota</taxon>
        <taxon>Coleoptera</taxon>
        <taxon>Polyphaga</taxon>
        <taxon>Elateriformia</taxon>
        <taxon>Elateroidea</taxon>
        <taxon>Lampyridae</taxon>
        <taxon>Luciolinae</taxon>
        <taxon>Aquatica</taxon>
    </lineage>
</organism>
<dbReference type="PANTHER" id="PTHR16515:SF66">
    <property type="entry name" value="C2H2-TYPE DOMAIN-CONTAINING PROTEIN"/>
    <property type="match status" value="1"/>
</dbReference>
<evidence type="ECO:0000256" key="2">
    <source>
        <dbReference type="ARBA" id="ARBA00022723"/>
    </source>
</evidence>
<dbReference type="Pfam" id="PF07776">
    <property type="entry name" value="zf-AD"/>
    <property type="match status" value="1"/>
</dbReference>
<dbReference type="SMART" id="SM00868">
    <property type="entry name" value="zf-AD"/>
    <property type="match status" value="1"/>
</dbReference>
<evidence type="ECO:0000256" key="1">
    <source>
        <dbReference type="ARBA" id="ARBA00004123"/>
    </source>
</evidence>
<feature type="binding site" evidence="8">
    <location>
        <position position="16"/>
    </location>
    <ligand>
        <name>Zn(2+)</name>
        <dbReference type="ChEBI" id="CHEBI:29105"/>
    </ligand>
</feature>
<dbReference type="Gene3D" id="3.40.1800.20">
    <property type="match status" value="1"/>
</dbReference>
<gene>
    <name evidence="12" type="ORF">RN001_004482</name>
</gene>
<evidence type="ECO:0000256" key="3">
    <source>
        <dbReference type="ARBA" id="ARBA00022737"/>
    </source>
</evidence>
<comment type="caution">
    <text evidence="12">The sequence shown here is derived from an EMBL/GenBank/DDBJ whole genome shotgun (WGS) entry which is preliminary data.</text>
</comment>
<dbReference type="PROSITE" id="PS50157">
    <property type="entry name" value="ZINC_FINGER_C2H2_2"/>
    <property type="match status" value="10"/>
</dbReference>
<evidence type="ECO:0000256" key="8">
    <source>
        <dbReference type="PROSITE-ProRule" id="PRU01263"/>
    </source>
</evidence>
<feature type="domain" description="C2H2-type" evidence="10">
    <location>
        <begin position="275"/>
        <end position="297"/>
    </location>
</feature>
<feature type="domain" description="C2H2-type" evidence="10">
    <location>
        <begin position="331"/>
        <end position="358"/>
    </location>
</feature>
<keyword evidence="13" id="KW-1185">Reference proteome</keyword>
<sequence length="780" mass="88996">MTMEKRASILREMKICRFCLGEDEPLTNIYERDGKQSVPLPLQIMACIAIEVFANDGMPQLICNSCRTLTQQAYTFKTTCKQSDDALKLFVATGNLVKPSNNKRLLSLHNTTLDQPAKKKLKSDESAQLAKNVTPEVVTLNYTSHLELSNEISIVAVDSDRNFDKSEDHMHTDMGHFEEVVADVDSEQSTSNYAMDDNVDDDDTINPVLKVPQVETDVFPCPQCERSFPLKQLLEIHMQNHSRERSFTCDECGRKFFTKYDLGKHVLTHSDLKPFSCVVCNKNFSRESLLHRHEKIHIDVPKYLCSFCERTFLTREDLDAHSEKHKKKRPFACRLCNKRFVFKQGLERHELTHADQKPHKCNYCEASFTSPIKLTRHITSHAGLRPYPCKLCGRTFLLSHHLTRHMRSHYASKSSSAQAVCQHKCDVCSMSFRRKDSLINHSAIHSMVNLKCVICNTSFENAKMVKEHITTHLSGLPYPCDRCDYSFDTQDQLEEHELKHAEMEYEDQIEKEVSMEQATHSFDITQDYNSDEDDEDEVTEFTITNRDNLEVIRRSKRESKIKNYAEFLKDELGSELDDELNEETEDTEEGEETIKPVVRTEGTKVYTRKSLPVKPKVSPIAQPTELDVAPLEQITQPELTTLENLGLSKQAVNALPTKKYVDMKIGDKTVRVQKLMMTKAEIEAMAREGKIEMKGNTILLKTQRTVFDNSKASTNKDLGALSKPSNVSSNHDDTKKLLNRLAPQKTYVRKPSTSNDEENSEQTPDGAEDGAMSNIKLESG</sequence>
<keyword evidence="2 8" id="KW-0479">Metal-binding</keyword>
<accession>A0AAN7QJL4</accession>
<dbReference type="GO" id="GO:0005634">
    <property type="term" value="C:nucleus"/>
    <property type="evidence" value="ECO:0007669"/>
    <property type="project" value="UniProtKB-SubCell"/>
</dbReference>
<protein>
    <submittedName>
        <fullName evidence="12">Uncharacterized protein</fullName>
    </submittedName>
</protein>
<feature type="binding site" evidence="8">
    <location>
        <position position="66"/>
    </location>
    <ligand>
        <name>Zn(2+)</name>
        <dbReference type="ChEBI" id="CHEBI:29105"/>
    </ligand>
</feature>
<comment type="subcellular location">
    <subcellularLocation>
        <location evidence="1">Nucleus</location>
    </subcellularLocation>
</comment>
<dbReference type="SUPFAM" id="SSF57716">
    <property type="entry name" value="Glucocorticoid receptor-like (DNA-binding domain)"/>
    <property type="match status" value="1"/>
</dbReference>
<evidence type="ECO:0000259" key="11">
    <source>
        <dbReference type="PROSITE" id="PS51915"/>
    </source>
</evidence>
<dbReference type="InterPro" id="IPR013087">
    <property type="entry name" value="Znf_C2H2_type"/>
</dbReference>
<keyword evidence="4 7" id="KW-0863">Zinc-finger</keyword>
<dbReference type="EMBL" id="JARPUR010000002">
    <property type="protein sequence ID" value="KAK4881163.1"/>
    <property type="molecule type" value="Genomic_DNA"/>
</dbReference>
<dbReference type="FunFam" id="3.30.160.60:FF:000340">
    <property type="entry name" value="zinc finger protein 473 isoform X1"/>
    <property type="match status" value="1"/>
</dbReference>
<evidence type="ECO:0000256" key="6">
    <source>
        <dbReference type="ARBA" id="ARBA00023242"/>
    </source>
</evidence>
<feature type="domain" description="C2H2-type" evidence="10">
    <location>
        <begin position="387"/>
        <end position="414"/>
    </location>
</feature>
<feature type="domain" description="C2H2-type" evidence="10">
    <location>
        <begin position="219"/>
        <end position="246"/>
    </location>
</feature>
<dbReference type="GO" id="GO:0010468">
    <property type="term" value="P:regulation of gene expression"/>
    <property type="evidence" value="ECO:0007669"/>
    <property type="project" value="TreeGrafter"/>
</dbReference>
<dbReference type="SUPFAM" id="SSF57667">
    <property type="entry name" value="beta-beta-alpha zinc fingers"/>
    <property type="match status" value="6"/>
</dbReference>
<feature type="domain" description="C2H2-type" evidence="10">
    <location>
        <begin position="247"/>
        <end position="274"/>
    </location>
</feature>
<dbReference type="Proteomes" id="UP001353858">
    <property type="component" value="Unassembled WGS sequence"/>
</dbReference>
<feature type="domain" description="C2H2-type" evidence="10">
    <location>
        <begin position="450"/>
        <end position="477"/>
    </location>
</feature>
<feature type="binding site" evidence="8">
    <location>
        <position position="63"/>
    </location>
    <ligand>
        <name>Zn(2+)</name>
        <dbReference type="ChEBI" id="CHEBI:29105"/>
    </ligand>
</feature>
<feature type="region of interest" description="Disordered" evidence="9">
    <location>
        <begin position="714"/>
        <end position="780"/>
    </location>
</feature>
<reference evidence="13" key="1">
    <citation type="submission" date="2023-01" db="EMBL/GenBank/DDBJ databases">
        <title>Key to firefly adult light organ development and bioluminescence: homeobox transcription factors regulate luciferase expression and transportation to peroxisome.</title>
        <authorList>
            <person name="Fu X."/>
        </authorList>
    </citation>
    <scope>NUCLEOTIDE SEQUENCE [LARGE SCALE GENOMIC DNA]</scope>
</reference>
<evidence type="ECO:0000256" key="9">
    <source>
        <dbReference type="SAM" id="MobiDB-lite"/>
    </source>
</evidence>
<evidence type="ECO:0000259" key="10">
    <source>
        <dbReference type="PROSITE" id="PS50157"/>
    </source>
</evidence>